<dbReference type="CDD" id="cd00840">
    <property type="entry name" value="MPP_Mre11_N"/>
    <property type="match status" value="1"/>
</dbReference>
<accession>A0A3P4ANI8</accession>
<evidence type="ECO:0000259" key="5">
    <source>
        <dbReference type="Pfam" id="PF00149"/>
    </source>
</evidence>
<dbReference type="PANTHER" id="PTHR30337:SF0">
    <property type="entry name" value="NUCLEASE SBCCD SUBUNIT D"/>
    <property type="match status" value="1"/>
</dbReference>
<evidence type="ECO:0000256" key="4">
    <source>
        <dbReference type="RuleBase" id="RU363069"/>
    </source>
</evidence>
<gene>
    <name evidence="4 6" type="primary">sbcD</name>
    <name evidence="6" type="ORF">TTHN1_00382</name>
</gene>
<dbReference type="NCBIfam" id="TIGR00619">
    <property type="entry name" value="sbcd"/>
    <property type="match status" value="1"/>
</dbReference>
<evidence type="ECO:0000313" key="7">
    <source>
        <dbReference type="Proteomes" id="UP000279841"/>
    </source>
</evidence>
<evidence type="ECO:0000313" key="6">
    <source>
        <dbReference type="EMBL" id="VCU52631.1"/>
    </source>
</evidence>
<dbReference type="InterPro" id="IPR004843">
    <property type="entry name" value="Calcineurin-like_PHP"/>
</dbReference>
<evidence type="ECO:0000256" key="1">
    <source>
        <dbReference type="ARBA" id="ARBA00022722"/>
    </source>
</evidence>
<reference evidence="6 7" key="1">
    <citation type="submission" date="2018-10" db="EMBL/GenBank/DDBJ databases">
        <authorList>
            <person name="Peiro R."/>
            <person name="Begona"/>
            <person name="Cbmso G."/>
            <person name="Lopez M."/>
            <person name="Gonzalez S."/>
            <person name="Sacristan E."/>
            <person name="Castillo E."/>
        </authorList>
    </citation>
    <scope>NUCLEOTIDE SEQUENCE [LARGE SCALE GENOMIC DNA]</scope>
    <source>
        <strain evidence="6">TTHNAR1</strain>
    </source>
</reference>
<keyword evidence="4" id="KW-0255">Endonuclease</keyword>
<sequence length="372" mass="40976">MRLLHTADWHLGKLLKGVDRTPEIAAALRDLLGLVRSERVDLVVVSGDLFDRPQVSAEAEACAVEFFMELKALGVPALVIAGNHDPKERLEALAPLLGLAGARVRGRLLFAEEGGVVEVGGVRAGLLPFVSERLLVRRLFQEDEVLHRTYAEAMRRVLDNLKSPLLLGHFAVEGARPGGGEFVFHLVGSYAVPRASLPLEVRYLALGHVHRQQQVSEAPVAWYPGSLVQLDFGEGEGAERGALLVELPPSGPPRVHPVPGRWGKPLRTYRLRPEELDGRMGELERFPGYLRLVVEGRLSPQVKENLFRALPHLLAVEGAPLQAAEGRREEVQDLGFVEGYARYLEERGKKEEALLERFAEVLAEVEGEALTA</sequence>
<comment type="function">
    <text evidence="4">SbcCD cleaves DNA hairpin structures. These structures can inhibit DNA replication and are intermediates in certain DNA recombination reactions. The complex acts as a 3'-&gt;5' double strand exonuclease that can open hairpins. It also has a 5' single-strand endonuclease activity.</text>
</comment>
<name>A0A3P4ANI8_THETH</name>
<keyword evidence="2 4" id="KW-0378">Hydrolase</keyword>
<dbReference type="Gene3D" id="3.60.21.10">
    <property type="match status" value="1"/>
</dbReference>
<dbReference type="GO" id="GO:0006260">
    <property type="term" value="P:DNA replication"/>
    <property type="evidence" value="ECO:0007669"/>
    <property type="project" value="UniProtKB-KW"/>
</dbReference>
<keyword evidence="1 4" id="KW-0540">Nuclease</keyword>
<evidence type="ECO:0000256" key="2">
    <source>
        <dbReference type="ARBA" id="ARBA00022801"/>
    </source>
</evidence>
<dbReference type="GO" id="GO:0004519">
    <property type="term" value="F:endonuclease activity"/>
    <property type="evidence" value="ECO:0007669"/>
    <property type="project" value="UniProtKB-KW"/>
</dbReference>
<dbReference type="RefSeq" id="WP_124104304.1">
    <property type="nucleotide sequence ID" value="NZ_CP053287.1"/>
</dbReference>
<comment type="subunit">
    <text evidence="4">Heterodimer of SbcC and SbcD.</text>
</comment>
<dbReference type="InterPro" id="IPR050535">
    <property type="entry name" value="DNA_Repair-Maintenance_Comp"/>
</dbReference>
<dbReference type="EMBL" id="LR027517">
    <property type="protein sequence ID" value="VCU52631.1"/>
    <property type="molecule type" value="Genomic_DNA"/>
</dbReference>
<evidence type="ECO:0000256" key="3">
    <source>
        <dbReference type="ARBA" id="ARBA00022839"/>
    </source>
</evidence>
<dbReference type="Proteomes" id="UP000279841">
    <property type="component" value="Chromosome"/>
</dbReference>
<feature type="domain" description="Calcineurin-like phosphoesterase" evidence="5">
    <location>
        <begin position="1"/>
        <end position="211"/>
    </location>
</feature>
<dbReference type="InterPro" id="IPR041796">
    <property type="entry name" value="Mre11_N"/>
</dbReference>
<dbReference type="PANTHER" id="PTHR30337">
    <property type="entry name" value="COMPONENT OF ATP-DEPENDENT DSDNA EXONUCLEASE"/>
    <property type="match status" value="1"/>
</dbReference>
<keyword evidence="4" id="KW-0233">DNA recombination</keyword>
<keyword evidence="3 4" id="KW-0269">Exonuclease</keyword>
<dbReference type="GO" id="GO:0008408">
    <property type="term" value="F:3'-5' exonuclease activity"/>
    <property type="evidence" value="ECO:0007669"/>
    <property type="project" value="InterPro"/>
</dbReference>
<dbReference type="InterPro" id="IPR029052">
    <property type="entry name" value="Metallo-depent_PP-like"/>
</dbReference>
<protein>
    <recommendedName>
        <fullName evidence="4">Nuclease SbcCD subunit D</fullName>
    </recommendedName>
</protein>
<dbReference type="Pfam" id="PF00149">
    <property type="entry name" value="Metallophos"/>
    <property type="match status" value="1"/>
</dbReference>
<comment type="similarity">
    <text evidence="4">Belongs to the SbcD family.</text>
</comment>
<dbReference type="SUPFAM" id="SSF56300">
    <property type="entry name" value="Metallo-dependent phosphatases"/>
    <property type="match status" value="1"/>
</dbReference>
<dbReference type="GO" id="GO:0006310">
    <property type="term" value="P:DNA recombination"/>
    <property type="evidence" value="ECO:0007669"/>
    <property type="project" value="UniProtKB-KW"/>
</dbReference>
<keyword evidence="4" id="KW-0235">DNA replication</keyword>
<organism evidence="6 7">
    <name type="scientific">Thermus thermophilus</name>
    <dbReference type="NCBI Taxonomy" id="274"/>
    <lineage>
        <taxon>Bacteria</taxon>
        <taxon>Thermotogati</taxon>
        <taxon>Deinococcota</taxon>
        <taxon>Deinococci</taxon>
        <taxon>Thermales</taxon>
        <taxon>Thermaceae</taxon>
        <taxon>Thermus</taxon>
    </lineage>
</organism>
<dbReference type="AlphaFoldDB" id="A0A3P4ANI8"/>
<proteinExistence type="inferred from homology"/>
<dbReference type="InterPro" id="IPR004593">
    <property type="entry name" value="SbcD"/>
</dbReference>